<protein>
    <recommendedName>
        <fullName evidence="4">Alpha/beta hydrolase</fullName>
    </recommendedName>
</protein>
<dbReference type="InterPro" id="IPR029058">
    <property type="entry name" value="AB_hydrolase_fold"/>
</dbReference>
<dbReference type="InterPro" id="IPR058180">
    <property type="entry name" value="BPSS1187-like"/>
</dbReference>
<reference evidence="2 3" key="1">
    <citation type="submission" date="2016-03" db="EMBL/GenBank/DDBJ databases">
        <authorList>
            <person name="Ploux O."/>
        </authorList>
    </citation>
    <scope>NUCLEOTIDE SEQUENCE [LARGE SCALE GENOMIC DNA]</scope>
    <source>
        <strain evidence="2 3">R0</strain>
    </source>
</reference>
<gene>
    <name evidence="2" type="ORF">AZI86_16560</name>
</gene>
<keyword evidence="1" id="KW-0732">Signal</keyword>
<proteinExistence type="predicted"/>
<dbReference type="SUPFAM" id="SSF53474">
    <property type="entry name" value="alpha/beta-Hydrolases"/>
    <property type="match status" value="1"/>
</dbReference>
<dbReference type="EMBL" id="LUKE01000005">
    <property type="protein sequence ID" value="KYG62444.1"/>
    <property type="molecule type" value="Genomic_DNA"/>
</dbReference>
<evidence type="ECO:0000313" key="2">
    <source>
        <dbReference type="EMBL" id="KYG62444.1"/>
    </source>
</evidence>
<evidence type="ECO:0000313" key="3">
    <source>
        <dbReference type="Proteomes" id="UP000075320"/>
    </source>
</evidence>
<dbReference type="Gene3D" id="3.40.50.1820">
    <property type="entry name" value="alpha/beta hydrolase"/>
    <property type="match status" value="1"/>
</dbReference>
<evidence type="ECO:0008006" key="4">
    <source>
        <dbReference type="Google" id="ProtNLM"/>
    </source>
</evidence>
<sequence length="284" mass="31691">MKNLISFLMVTLLFSAVLAEAQVINRQVPVKETNPQILQMRGPHQVYWSKKKSKNILLISFGGTGSLPSDLKAYAEHAAGLGFDVVTMDYDNSVISTTCKDSKDLQCFDHFREEIATGDDVSSIVKVDKINSLESRILELLKFLAKSDAKRWAGYISNKGVNWNKVIFSGHSQGAGHAAYLAKLHPARGVVMLAGPQDRFADGRPVGWLALKSETPRAKYFSLLHEKDFFGSEYQVAAMKILVQPDKHEDHIIMRDDPVQDAHMSVISSRFAEPWTVLLMKAAR</sequence>
<name>A0A150WH41_BDEBC</name>
<keyword evidence="3" id="KW-1185">Reference proteome</keyword>
<dbReference type="Proteomes" id="UP000075320">
    <property type="component" value="Unassembled WGS sequence"/>
</dbReference>
<comment type="caution">
    <text evidence="2">The sequence shown here is derived from an EMBL/GenBank/DDBJ whole genome shotgun (WGS) entry which is preliminary data.</text>
</comment>
<dbReference type="OrthoDB" id="651780at2"/>
<dbReference type="RefSeq" id="WP_061836405.1">
    <property type="nucleotide sequence ID" value="NZ_LUKE01000005.1"/>
</dbReference>
<dbReference type="AlphaFoldDB" id="A0A150WH41"/>
<evidence type="ECO:0000256" key="1">
    <source>
        <dbReference type="SAM" id="SignalP"/>
    </source>
</evidence>
<dbReference type="NCBIfam" id="NF047580">
    <property type="entry name" value="BPSS1187_fam"/>
    <property type="match status" value="1"/>
</dbReference>
<organism evidence="2 3">
    <name type="scientific">Bdellovibrio bacteriovorus</name>
    <dbReference type="NCBI Taxonomy" id="959"/>
    <lineage>
        <taxon>Bacteria</taxon>
        <taxon>Pseudomonadati</taxon>
        <taxon>Bdellovibrionota</taxon>
        <taxon>Bdellovibrionia</taxon>
        <taxon>Bdellovibrionales</taxon>
        <taxon>Pseudobdellovibrionaceae</taxon>
        <taxon>Bdellovibrio</taxon>
    </lineage>
</organism>
<feature type="chain" id="PRO_5007573004" description="Alpha/beta hydrolase" evidence="1">
    <location>
        <begin position="22"/>
        <end position="284"/>
    </location>
</feature>
<accession>A0A150WH41</accession>
<feature type="signal peptide" evidence="1">
    <location>
        <begin position="1"/>
        <end position="21"/>
    </location>
</feature>